<comment type="caution">
    <text evidence="8">The sequence shown here is derived from an EMBL/GenBank/DDBJ whole genome shotgun (WGS) entry which is preliminary data.</text>
</comment>
<gene>
    <name evidence="8" type="ORF">RFI_13750</name>
</gene>
<dbReference type="Pfam" id="PF00069">
    <property type="entry name" value="Pkinase"/>
    <property type="match status" value="1"/>
</dbReference>
<organism evidence="8 9">
    <name type="scientific">Reticulomyxa filosa</name>
    <dbReference type="NCBI Taxonomy" id="46433"/>
    <lineage>
        <taxon>Eukaryota</taxon>
        <taxon>Sar</taxon>
        <taxon>Rhizaria</taxon>
        <taxon>Retaria</taxon>
        <taxon>Foraminifera</taxon>
        <taxon>Monothalamids</taxon>
        <taxon>Reticulomyxidae</taxon>
        <taxon>Reticulomyxa</taxon>
    </lineage>
</organism>
<keyword evidence="6" id="KW-0812">Transmembrane</keyword>
<dbReference type="InterPro" id="IPR011009">
    <property type="entry name" value="Kinase-like_dom_sf"/>
</dbReference>
<accession>X6NBR8</accession>
<keyword evidence="6" id="KW-1133">Transmembrane helix</keyword>
<evidence type="ECO:0000256" key="1">
    <source>
        <dbReference type="ARBA" id="ARBA00022527"/>
    </source>
</evidence>
<keyword evidence="3" id="KW-0547">Nucleotide-binding</keyword>
<dbReference type="PROSITE" id="PS00108">
    <property type="entry name" value="PROTEIN_KINASE_ST"/>
    <property type="match status" value="1"/>
</dbReference>
<evidence type="ECO:0000313" key="9">
    <source>
        <dbReference type="Proteomes" id="UP000023152"/>
    </source>
</evidence>
<keyword evidence="4" id="KW-0418">Kinase</keyword>
<evidence type="ECO:0000256" key="4">
    <source>
        <dbReference type="ARBA" id="ARBA00022777"/>
    </source>
</evidence>
<dbReference type="OrthoDB" id="427969at2759"/>
<dbReference type="GO" id="GO:0004674">
    <property type="term" value="F:protein serine/threonine kinase activity"/>
    <property type="evidence" value="ECO:0007669"/>
    <property type="project" value="UniProtKB-KW"/>
</dbReference>
<keyword evidence="6" id="KW-0472">Membrane</keyword>
<dbReference type="InterPro" id="IPR000719">
    <property type="entry name" value="Prot_kinase_dom"/>
</dbReference>
<keyword evidence="1" id="KW-0723">Serine/threonine-protein kinase</keyword>
<dbReference type="InterPro" id="IPR008271">
    <property type="entry name" value="Ser/Thr_kinase_AS"/>
</dbReference>
<keyword evidence="9" id="KW-1185">Reference proteome</keyword>
<dbReference type="InterPro" id="IPR050205">
    <property type="entry name" value="CDPK_Ser/Thr_kinases"/>
</dbReference>
<dbReference type="AlphaFoldDB" id="X6NBR8"/>
<protein>
    <recommendedName>
        <fullName evidence="7">Protein kinase domain-containing protein</fullName>
    </recommendedName>
</protein>
<evidence type="ECO:0000256" key="3">
    <source>
        <dbReference type="ARBA" id="ARBA00022741"/>
    </source>
</evidence>
<evidence type="ECO:0000256" key="5">
    <source>
        <dbReference type="ARBA" id="ARBA00022840"/>
    </source>
</evidence>
<dbReference type="PROSITE" id="PS50011">
    <property type="entry name" value="PROTEIN_KINASE_DOM"/>
    <property type="match status" value="1"/>
</dbReference>
<dbReference type="Proteomes" id="UP000023152">
    <property type="component" value="Unassembled WGS sequence"/>
</dbReference>
<dbReference type="GO" id="GO:0005524">
    <property type="term" value="F:ATP binding"/>
    <property type="evidence" value="ECO:0007669"/>
    <property type="project" value="UniProtKB-KW"/>
</dbReference>
<dbReference type="PANTHER" id="PTHR24349">
    <property type="entry name" value="SERINE/THREONINE-PROTEIN KINASE"/>
    <property type="match status" value="1"/>
</dbReference>
<feature type="transmembrane region" description="Helical" evidence="6">
    <location>
        <begin position="38"/>
        <end position="56"/>
    </location>
</feature>
<keyword evidence="5" id="KW-0067">ATP-binding</keyword>
<evidence type="ECO:0000259" key="7">
    <source>
        <dbReference type="PROSITE" id="PS50011"/>
    </source>
</evidence>
<dbReference type="SUPFAM" id="SSF56112">
    <property type="entry name" value="Protein kinase-like (PK-like)"/>
    <property type="match status" value="1"/>
</dbReference>
<sequence length="417" mass="48498">MYKLLSNCQSSKYTATHKKHKNYSTFCAGDFLFAPSHFFLFELVCACFGTRVLFLFEFPAFGGGGNLIAGTLDIILISIIKRIFASFLSFFFKDLFALTEMPTEQKTTLIKVKFRFEIVQIFNVPIIVKNQNTMFAELRVSEELLKVKRKLSMEMNTAELEKLWWADGQKIKRKEVALIIAFFYILKGYTTFLHLENTHSQQNIVFSIFCNSTGWVFRQTPSITDCYKIGQVLGNPGQYGLVREATDKSTKEKWAVKIVSKRRFQDKKLTASFFEDLRAEAYLMAMASGHPFIIELKHVFEDINNLYFVMSRCCGGELFDRIQVDESFSERKAAYYMRQMMSAVYYIHSLGIVHCDLKPENFLLRSRGKDSKLALIDFVLKFHFLNVLDKVFLRLYNKLPLSILKKRRVNCYEKCPL</sequence>
<dbReference type="SMART" id="SM00220">
    <property type="entry name" value="S_TKc"/>
    <property type="match status" value="1"/>
</dbReference>
<evidence type="ECO:0000256" key="6">
    <source>
        <dbReference type="SAM" id="Phobius"/>
    </source>
</evidence>
<feature type="domain" description="Protein kinase" evidence="7">
    <location>
        <begin position="227"/>
        <end position="417"/>
    </location>
</feature>
<evidence type="ECO:0000313" key="8">
    <source>
        <dbReference type="EMBL" id="ETO23431.1"/>
    </source>
</evidence>
<dbReference type="EMBL" id="ASPP01009943">
    <property type="protein sequence ID" value="ETO23431.1"/>
    <property type="molecule type" value="Genomic_DNA"/>
</dbReference>
<evidence type="ECO:0000256" key="2">
    <source>
        <dbReference type="ARBA" id="ARBA00022679"/>
    </source>
</evidence>
<keyword evidence="2" id="KW-0808">Transferase</keyword>
<dbReference type="Gene3D" id="1.10.510.10">
    <property type="entry name" value="Transferase(Phosphotransferase) domain 1"/>
    <property type="match status" value="1"/>
</dbReference>
<proteinExistence type="predicted"/>
<feature type="transmembrane region" description="Helical" evidence="6">
    <location>
        <begin position="176"/>
        <end position="195"/>
    </location>
</feature>
<name>X6NBR8_RETFI</name>
<feature type="transmembrane region" description="Helical" evidence="6">
    <location>
        <begin position="68"/>
        <end position="92"/>
    </location>
</feature>
<reference evidence="8 9" key="1">
    <citation type="journal article" date="2013" name="Curr. Biol.">
        <title>The Genome of the Foraminiferan Reticulomyxa filosa.</title>
        <authorList>
            <person name="Glockner G."/>
            <person name="Hulsmann N."/>
            <person name="Schleicher M."/>
            <person name="Noegel A.A."/>
            <person name="Eichinger L."/>
            <person name="Gallinger C."/>
            <person name="Pawlowski J."/>
            <person name="Sierra R."/>
            <person name="Euteneuer U."/>
            <person name="Pillet L."/>
            <person name="Moustafa A."/>
            <person name="Platzer M."/>
            <person name="Groth M."/>
            <person name="Szafranski K."/>
            <person name="Schliwa M."/>
        </authorList>
    </citation>
    <scope>NUCLEOTIDE SEQUENCE [LARGE SCALE GENOMIC DNA]</scope>
</reference>